<protein>
    <submittedName>
        <fullName evidence="12">SH3 and multiple ankyrin repeat domains protein 1 isoform X4</fullName>
    </submittedName>
</protein>
<dbReference type="PANTHER" id="PTHR24135">
    <property type="entry name" value="SH3 AND MULTIPLE ANKYRIN REPEAT DOMAINS PROTEIN"/>
    <property type="match status" value="1"/>
</dbReference>
<keyword evidence="2 6" id="KW-0728">SH3 domain</keyword>
<dbReference type="Pfam" id="PF12796">
    <property type="entry name" value="Ank_2"/>
    <property type="match status" value="2"/>
</dbReference>
<dbReference type="Gene3D" id="2.30.30.40">
    <property type="entry name" value="SH3 Domains"/>
    <property type="match status" value="1"/>
</dbReference>
<feature type="compositionally biased region" description="Low complexity" evidence="7">
    <location>
        <begin position="1660"/>
        <end position="1673"/>
    </location>
</feature>
<proteinExistence type="inferred from homology"/>
<dbReference type="InterPro" id="IPR036770">
    <property type="entry name" value="Ankyrin_rpt-contain_sf"/>
</dbReference>
<feature type="compositionally biased region" description="Low complexity" evidence="7">
    <location>
        <begin position="1966"/>
        <end position="1976"/>
    </location>
</feature>
<dbReference type="PROSITE" id="PS50106">
    <property type="entry name" value="PDZ"/>
    <property type="match status" value="1"/>
</dbReference>
<feature type="compositionally biased region" description="Low complexity" evidence="7">
    <location>
        <begin position="1136"/>
        <end position="1149"/>
    </location>
</feature>
<feature type="repeat" description="ANK" evidence="5">
    <location>
        <begin position="313"/>
        <end position="345"/>
    </location>
</feature>
<dbReference type="InterPro" id="IPR036028">
    <property type="entry name" value="SH3-like_dom_sf"/>
</dbReference>
<dbReference type="GeneID" id="101986418"/>
<feature type="domain" description="PDZ" evidence="10">
    <location>
        <begin position="663"/>
        <end position="757"/>
    </location>
</feature>
<feature type="domain" description="SAM" evidence="9">
    <location>
        <begin position="2068"/>
        <end position="2131"/>
    </location>
</feature>
<feature type="compositionally biased region" description="Low complexity" evidence="7">
    <location>
        <begin position="1097"/>
        <end position="1106"/>
    </location>
</feature>
<dbReference type="PANTHER" id="PTHR24135:SF3">
    <property type="entry name" value="SH3 AND MULTIPLE ANKYRIN REPEAT DOMAINS PROTEIN 1"/>
    <property type="match status" value="1"/>
</dbReference>
<feature type="compositionally biased region" description="Low complexity" evidence="7">
    <location>
        <begin position="1606"/>
        <end position="1615"/>
    </location>
</feature>
<name>A0ABM1AVK6_MICOH</name>
<feature type="region of interest" description="Disordered" evidence="7">
    <location>
        <begin position="413"/>
        <end position="432"/>
    </location>
</feature>
<evidence type="ECO:0000259" key="10">
    <source>
        <dbReference type="PROSITE" id="PS50106"/>
    </source>
</evidence>
<feature type="region of interest" description="Disordered" evidence="7">
    <location>
        <begin position="1273"/>
        <end position="1689"/>
    </location>
</feature>
<dbReference type="SMART" id="SM00228">
    <property type="entry name" value="PDZ"/>
    <property type="match status" value="1"/>
</dbReference>
<feature type="compositionally biased region" description="Pro residues" evidence="7">
    <location>
        <begin position="1815"/>
        <end position="1826"/>
    </location>
</feature>
<feature type="compositionally biased region" description="Pro residues" evidence="7">
    <location>
        <begin position="1168"/>
        <end position="1189"/>
    </location>
</feature>
<dbReference type="CDD" id="cd06746">
    <property type="entry name" value="PDZ_SHANK1_3-like"/>
    <property type="match status" value="1"/>
</dbReference>
<dbReference type="SUPFAM" id="SSF50156">
    <property type="entry name" value="PDZ domain-like"/>
    <property type="match status" value="1"/>
</dbReference>
<feature type="region of interest" description="Disordered" evidence="7">
    <location>
        <begin position="882"/>
        <end position="1255"/>
    </location>
</feature>
<feature type="compositionally biased region" description="Gly residues" evidence="7">
    <location>
        <begin position="1674"/>
        <end position="1689"/>
    </location>
</feature>
<feature type="compositionally biased region" description="Low complexity" evidence="7">
    <location>
        <begin position="1750"/>
        <end position="1761"/>
    </location>
</feature>
<feature type="compositionally biased region" description="Pro residues" evidence="7">
    <location>
        <begin position="1616"/>
        <end position="1641"/>
    </location>
</feature>
<keyword evidence="11" id="KW-1185">Reference proteome</keyword>
<comment type="similarity">
    <text evidence="1">Belongs to the SHANK family.</text>
</comment>
<comment type="subcellular location">
    <subcellularLocation>
        <location evidence="4">Postsynaptic density</location>
    </subcellularLocation>
</comment>
<reference evidence="12" key="1">
    <citation type="submission" date="2025-08" db="UniProtKB">
        <authorList>
            <consortium name="RefSeq"/>
        </authorList>
    </citation>
    <scope>IDENTIFICATION</scope>
</reference>
<feature type="compositionally biased region" description="Basic and acidic residues" evidence="7">
    <location>
        <begin position="1649"/>
        <end position="1659"/>
    </location>
</feature>
<feature type="compositionally biased region" description="Low complexity" evidence="7">
    <location>
        <begin position="1898"/>
        <end position="1909"/>
    </location>
</feature>
<dbReference type="CDD" id="cd09506">
    <property type="entry name" value="SAM_Shank1_2_3"/>
    <property type="match status" value="1"/>
</dbReference>
<feature type="compositionally biased region" description="Basic residues" evidence="7">
    <location>
        <begin position="1361"/>
        <end position="1373"/>
    </location>
</feature>
<feature type="compositionally biased region" description="Low complexity" evidence="7">
    <location>
        <begin position="1403"/>
        <end position="1413"/>
    </location>
</feature>
<feature type="compositionally biased region" description="Low complexity" evidence="7">
    <location>
        <begin position="1029"/>
        <end position="1050"/>
    </location>
</feature>
<dbReference type="SUPFAM" id="SSF50044">
    <property type="entry name" value="SH3-domain"/>
    <property type="match status" value="1"/>
</dbReference>
<evidence type="ECO:0000256" key="4">
    <source>
        <dbReference type="ARBA" id="ARBA00034105"/>
    </source>
</evidence>
<dbReference type="RefSeq" id="XP_013209112.1">
    <property type="nucleotide sequence ID" value="XM_013353658.2"/>
</dbReference>
<dbReference type="Gene3D" id="1.10.150.50">
    <property type="entry name" value="Transcription Factor, Ets-1"/>
    <property type="match status" value="1"/>
</dbReference>
<gene>
    <name evidence="12" type="primary">Shank1</name>
</gene>
<evidence type="ECO:0000313" key="12">
    <source>
        <dbReference type="RefSeq" id="XP_013209112.1"/>
    </source>
</evidence>
<feature type="compositionally biased region" description="Low complexity" evidence="7">
    <location>
        <begin position="453"/>
        <end position="479"/>
    </location>
</feature>
<dbReference type="PROSITE" id="PS50297">
    <property type="entry name" value="ANK_REP_REGION"/>
    <property type="match status" value="1"/>
</dbReference>
<keyword evidence="3" id="KW-0770">Synapse</keyword>
<dbReference type="Pfam" id="PF07653">
    <property type="entry name" value="SH3_2"/>
    <property type="match status" value="1"/>
</dbReference>
<dbReference type="SUPFAM" id="SSF47769">
    <property type="entry name" value="SAM/Pointed domain"/>
    <property type="match status" value="1"/>
</dbReference>
<dbReference type="SUPFAM" id="SSF48403">
    <property type="entry name" value="Ankyrin repeat"/>
    <property type="match status" value="1"/>
</dbReference>
<dbReference type="InterPro" id="IPR002110">
    <property type="entry name" value="Ankyrin_rpt"/>
</dbReference>
<dbReference type="Gene3D" id="3.10.20.90">
    <property type="entry name" value="Phosphatidylinositol 3-kinase Catalytic Subunit, Chain A, domain 1"/>
    <property type="match status" value="1"/>
</dbReference>
<evidence type="ECO:0000256" key="2">
    <source>
        <dbReference type="ARBA" id="ARBA00022443"/>
    </source>
</evidence>
<dbReference type="InterPro" id="IPR001660">
    <property type="entry name" value="SAM"/>
</dbReference>
<organism evidence="11 12">
    <name type="scientific">Microtus ochrogaster</name>
    <name type="common">Prairie vole</name>
    <dbReference type="NCBI Taxonomy" id="79684"/>
    <lineage>
        <taxon>Eukaryota</taxon>
        <taxon>Metazoa</taxon>
        <taxon>Chordata</taxon>
        <taxon>Craniata</taxon>
        <taxon>Vertebrata</taxon>
        <taxon>Euteleostomi</taxon>
        <taxon>Mammalia</taxon>
        <taxon>Eutheria</taxon>
        <taxon>Euarchontoglires</taxon>
        <taxon>Glires</taxon>
        <taxon>Rodentia</taxon>
        <taxon>Myomorpha</taxon>
        <taxon>Muroidea</taxon>
        <taxon>Cricetidae</taxon>
        <taxon>Arvicolinae</taxon>
        <taxon>Microtus</taxon>
    </lineage>
</organism>
<feature type="compositionally biased region" description="Basic residues" evidence="7">
    <location>
        <begin position="969"/>
        <end position="993"/>
    </location>
</feature>
<evidence type="ECO:0000256" key="6">
    <source>
        <dbReference type="PROSITE-ProRule" id="PRU00192"/>
    </source>
</evidence>
<dbReference type="SMART" id="SM00248">
    <property type="entry name" value="ANK"/>
    <property type="match status" value="6"/>
</dbReference>
<feature type="region of interest" description="Disordered" evidence="7">
    <location>
        <begin position="1"/>
        <end position="63"/>
    </location>
</feature>
<evidence type="ECO:0000256" key="5">
    <source>
        <dbReference type="PROSITE-ProRule" id="PRU00023"/>
    </source>
</evidence>
<feature type="compositionally biased region" description="Low complexity" evidence="7">
    <location>
        <begin position="1924"/>
        <end position="1950"/>
    </location>
</feature>
<accession>A0ABM1AVK6</accession>
<feature type="compositionally biased region" description="Gly residues" evidence="7">
    <location>
        <begin position="1733"/>
        <end position="1745"/>
    </location>
</feature>
<evidence type="ECO:0000256" key="3">
    <source>
        <dbReference type="ARBA" id="ARBA00023018"/>
    </source>
</evidence>
<dbReference type="PROSITE" id="PS50002">
    <property type="entry name" value="SH3"/>
    <property type="match status" value="1"/>
</dbReference>
<feature type="compositionally biased region" description="Basic and acidic residues" evidence="7">
    <location>
        <begin position="1209"/>
        <end position="1221"/>
    </location>
</feature>
<evidence type="ECO:0000313" key="11">
    <source>
        <dbReference type="Proteomes" id="UP000694915"/>
    </source>
</evidence>
<feature type="region of interest" description="Disordered" evidence="7">
    <location>
        <begin position="1707"/>
        <end position="1763"/>
    </location>
</feature>
<feature type="region of interest" description="Disordered" evidence="7">
    <location>
        <begin position="453"/>
        <end position="546"/>
    </location>
</feature>
<feature type="region of interest" description="Disordered" evidence="7">
    <location>
        <begin position="1863"/>
        <end position="1951"/>
    </location>
</feature>
<dbReference type="Proteomes" id="UP000694915">
    <property type="component" value="Unplaced"/>
</dbReference>
<dbReference type="Gene3D" id="1.25.40.20">
    <property type="entry name" value="Ankyrin repeat-containing domain"/>
    <property type="match status" value="1"/>
</dbReference>
<feature type="repeat" description="ANK" evidence="5">
    <location>
        <begin position="346"/>
        <end position="378"/>
    </location>
</feature>
<evidence type="ECO:0000256" key="1">
    <source>
        <dbReference type="ARBA" id="ARBA00010508"/>
    </source>
</evidence>
<dbReference type="Pfam" id="PF17820">
    <property type="entry name" value="PDZ_6"/>
    <property type="match status" value="1"/>
</dbReference>
<feature type="compositionally biased region" description="Pro residues" evidence="7">
    <location>
        <begin position="1554"/>
        <end position="1580"/>
    </location>
</feature>
<feature type="compositionally biased region" description="Gly residues" evidence="7">
    <location>
        <begin position="33"/>
        <end position="47"/>
    </location>
</feature>
<feature type="domain" description="SH3" evidence="8">
    <location>
        <begin position="554"/>
        <end position="613"/>
    </location>
</feature>
<feature type="compositionally biased region" description="Polar residues" evidence="7">
    <location>
        <begin position="1589"/>
        <end position="1605"/>
    </location>
</feature>
<feature type="region of interest" description="Disordered" evidence="7">
    <location>
        <begin position="1798"/>
        <end position="1831"/>
    </location>
</feature>
<evidence type="ECO:0000256" key="7">
    <source>
        <dbReference type="SAM" id="MobiDB-lite"/>
    </source>
</evidence>
<feature type="region of interest" description="Disordered" evidence="7">
    <location>
        <begin position="805"/>
        <end position="859"/>
    </location>
</feature>
<dbReference type="Gene3D" id="2.30.42.10">
    <property type="match status" value="1"/>
</dbReference>
<feature type="compositionally biased region" description="Low complexity" evidence="7">
    <location>
        <begin position="934"/>
        <end position="945"/>
    </location>
</feature>
<feature type="compositionally biased region" description="Basic and acidic residues" evidence="7">
    <location>
        <begin position="1328"/>
        <end position="1337"/>
    </location>
</feature>
<feature type="compositionally biased region" description="Pro residues" evidence="7">
    <location>
        <begin position="1343"/>
        <end position="1360"/>
    </location>
</feature>
<dbReference type="PROSITE" id="PS50088">
    <property type="entry name" value="ANK_REPEAT"/>
    <property type="match status" value="3"/>
</dbReference>
<keyword evidence="5" id="KW-0040">ANK repeat</keyword>
<feature type="compositionally biased region" description="Gly residues" evidence="7">
    <location>
        <begin position="527"/>
        <end position="542"/>
    </location>
</feature>
<feature type="compositionally biased region" description="Pro residues" evidence="7">
    <location>
        <begin position="1107"/>
        <end position="1118"/>
    </location>
</feature>
<evidence type="ECO:0000259" key="8">
    <source>
        <dbReference type="PROSITE" id="PS50002"/>
    </source>
</evidence>
<dbReference type="PROSITE" id="PS50105">
    <property type="entry name" value="SAM_DOMAIN"/>
    <property type="match status" value="1"/>
</dbReference>
<dbReference type="CDD" id="cd17175">
    <property type="entry name" value="FERM_F0_SHANK1"/>
    <property type="match status" value="1"/>
</dbReference>
<feature type="region of interest" description="Disordered" evidence="7">
    <location>
        <begin position="1966"/>
        <end position="1993"/>
    </location>
</feature>
<dbReference type="SMART" id="SM00326">
    <property type="entry name" value="SH3"/>
    <property type="match status" value="1"/>
</dbReference>
<dbReference type="InterPro" id="IPR036034">
    <property type="entry name" value="PDZ_sf"/>
</dbReference>
<feature type="compositionally biased region" description="Pro residues" evidence="7">
    <location>
        <begin position="893"/>
        <end position="912"/>
    </location>
</feature>
<feature type="repeat" description="ANK" evidence="5">
    <location>
        <begin position="246"/>
        <end position="278"/>
    </location>
</feature>
<sequence length="2131" mass="222375">MTHSPATSEDEERHSASECPEGASESDSSPDGPGRGPQGTRGRGSGAPGNLASTRGLQGRSMSVPDDAHFSMMVFRIGIPDLHQTKCLRFNPDATIWTAKQQVLCALSESLQDVLNYGLFQPATSGRDANFLEEERLLREYPQSFEKGVPYLEFRYKTRVYKQTNLDEKQLAKLHTKTGLKKFLEYVQLGTSDKVARLLDKGLDPNYHDSDSGETPLTLAAQTEGSVEVIRTLCLGGAHIDFRARDGMTALHKAACARHCLALTALLDLGGSPNYKDRRGLTPLFHTAMVGGDPRCCELLLYNRAQLGIADENGWQEIHQACQRGHSQHLEHLLFYGAEPGAQNASGNTALHICALYNKETCARILLYRGANKDVKNNNGQTPFQVAVIAGNFELGELIRNHREQDVVPFQESPKYAARRRGPPGAGLTVPPALLRANSDTSMALPDWMVFSAPGASSSGTPGPTSGPQGQSQPSAPSTKLSSGTLRSASSPRGARARSPSRGRHPEDTKRQPRGRPSSSGTPREGPAGGTGGSGGPGGSLGSRGRRRKLYSAVPGRSFMAVKSYQAQGEGEISLSKGEKIKVLSIGEGGFWEGQVKGRVGWFPSDCLEEVANRSQEGRQESRSDKAKRLFRHYTVGSYDSFDAPSLIDGIDSGSDYIIKEKTVLLQKKDSEGFGFVLRGAKAQTPIEEFTPTPAFPALQYLESVDEGGVAWRAGLRMGDFLIEVNGQNVVKVGHRQVVNMIRQGGNTLMVKVVMVTRHPDMDEAVHKKEYEQQPAPVPSMEKKRTVYQMALNKLDEILAAAQQTISASESPGPGGLASLGKHRPKGFFATESSFDPHHRSQPSYDRPSFLPPGPGLMLRQKSIGAAEDDRPYLAPPAMKFSRSLSVPGSEDIPPPPTTSPPEPPYSTPPAPSSSGRLTPSPRGGPFNPGSGGPLPASSPSSFDGPSPPDTRAGGREKSLYHSGALPPAHHHPPHHHHHHVPPPQPHHHHAHPPHPPEMETGGSPDDPPPRLALGPQPSLRGWRGGGPSPTSGAPSPSHHSSSGGSSGPTQAPALRYFQLPPRAASAAMYVPARTGRGRKGPLVKQTKVEGEPQKGSLAPASSPTSPALPRPEPPPAGPSEKNSIPIPTIIIKAPSTSSSGRSSQGSSTEAEPPTQPDGAGGGGSSPSPAPATSPVPPSPSPVPTPGSPSGPATLDFTSQFGAALVGAARREGGWQNEARRRSTLFLSTDAGDEDGGDSGLGPGAPPGPRLRHSKSIDEGMFSAEPYLRLESGGSSGGYGAYAAGSRAYGGSGSSSAFTSFLPPRPLVHPLTGKALDPASPLGLALAARERALKESSDGGGTPQPPPRPPSPRYDAPPPTLHHHSPHSPHSPHARHEPVLRLWGDPARRELGYRAGLGSQEKALPASPPAARRSLLHRLPPSAPGVGPLLLQLGPEPPTPLPGVSKAWRTAATEEPERLPLHVRFLENCQARPPPAGTRRSSTEDGPGVPPPSPRRVLPASPTSPRGSEENGLPLLVLPPPAPSVDVDDGEFLFAEPLPPPLEFSNSFEKPESPLTPGPPHPLPDPPSPATPLPAAPPPAVAAAPPTLDSTASSLTSYDSEVATLTQGAPAAPGDTPAPGPPAPAAPAPPAPQPGPDPPPGTDSGIEEVDSRSSSDHPLETISSASTLSSLSAEGGGNTGGVAGSGAGVASGTELLDTYVAYLDGQAFGGSGTPGPPYPPQLMTPSKLRGRALGAGGNLRPGPSGGLRDPVTPTSPTVSVTGAGTDGLLALSACSGPSTAGVAGGSVAVEPEVPPVPLPTASSLPRKLLPWEEGPGPPPPPLPGPLSQPQASALATVKASIISELSSKLQQFGGSSAAGGALPWARGGSGGSTDSHHGASYIPERTSSLQRQRLSEDSQTSLLSKPSSSIFQNWPKPPLPPLPTGSGVSSSTAAAPGATSPSASPASASTRHLQGVEFEMRPPLLRRAPSPSLLPASDHKVSPAPRPSSLPILPSGPLYPGIFDIRSSPTGGAGGSADPFAPVFVPPHPGMSGGLGGALSGASRSLSPTRLLSLPPDKPFGAKPLGFWTKFDVADWLEWLGLSEHRAQFLDHEIDGSHLPALTKEDYVDLGVTRVGHRMNIDRALKFFLER</sequence>
<dbReference type="InterPro" id="IPR041489">
    <property type="entry name" value="PDZ_6"/>
</dbReference>
<dbReference type="InterPro" id="IPR001452">
    <property type="entry name" value="SH3_domain"/>
</dbReference>
<dbReference type="InterPro" id="IPR013761">
    <property type="entry name" value="SAM/pointed_sf"/>
</dbReference>
<dbReference type="InterPro" id="IPR001478">
    <property type="entry name" value="PDZ"/>
</dbReference>
<dbReference type="SMART" id="SM00454">
    <property type="entry name" value="SAM"/>
    <property type="match status" value="1"/>
</dbReference>
<dbReference type="Pfam" id="PF00536">
    <property type="entry name" value="SAM_1"/>
    <property type="match status" value="1"/>
</dbReference>
<dbReference type="InterPro" id="IPR051569">
    <property type="entry name" value="SHANK"/>
</dbReference>
<feature type="compositionally biased region" description="Low complexity" evidence="7">
    <location>
        <begin position="1424"/>
        <end position="1434"/>
    </location>
</feature>
<evidence type="ECO:0000259" key="9">
    <source>
        <dbReference type="PROSITE" id="PS50105"/>
    </source>
</evidence>